<evidence type="ECO:0000256" key="1">
    <source>
        <dbReference type="SAM" id="Phobius"/>
    </source>
</evidence>
<dbReference type="EMBL" id="AP023099">
    <property type="protein sequence ID" value="BCE91943.1"/>
    <property type="molecule type" value="Genomic_DNA"/>
</dbReference>
<protein>
    <submittedName>
        <fullName evidence="2">Uncharacterized protein</fullName>
    </submittedName>
</protein>
<evidence type="ECO:0000313" key="4">
    <source>
        <dbReference type="EMBL" id="BCE91943.1"/>
    </source>
</evidence>
<keyword evidence="1" id="KW-0812">Transmembrane</keyword>
<evidence type="ECO:0000313" key="3">
    <source>
        <dbReference type="EMBL" id="BCE48427.1"/>
    </source>
</evidence>
<accession>A0A809X2Z9</accession>
<reference evidence="4" key="2">
    <citation type="submission" date="2020-05" db="EMBL/GenBank/DDBJ databases">
        <title>Complete genome sequence of Bradyrhizobium diazoefficiens XF10 isolated from soybean nodule.</title>
        <authorList>
            <person name="Noda R."/>
            <person name="Kakizaki K."/>
            <person name="Minamisawa K."/>
        </authorList>
    </citation>
    <scope>NUCLEOTIDE SEQUENCE</scope>
    <source>
        <strain evidence="4">XF10</strain>
    </source>
</reference>
<keyword evidence="1" id="KW-1133">Transmembrane helix</keyword>
<gene>
    <name evidence="4" type="ORF">XF10B_47410</name>
    <name evidence="2" type="ORF">XF1B_48430</name>
    <name evidence="3" type="ORF">XF4B_47760</name>
</gene>
<reference evidence="3" key="3">
    <citation type="submission" date="2020-05" db="EMBL/GenBank/DDBJ databases">
        <title>Complete genome sequence of Bradyrhizobium diazoefficiens XF4 isolated from soybean nodule.</title>
        <authorList>
            <person name="Noda R."/>
            <person name="Kakizaki K."/>
            <person name="Minamisawa K."/>
        </authorList>
    </citation>
    <scope>NUCLEOTIDE SEQUENCE</scope>
    <source>
        <strain evidence="3">XF4</strain>
    </source>
</reference>
<dbReference type="EMBL" id="AP023091">
    <property type="protein sequence ID" value="BCE22162.1"/>
    <property type="molecule type" value="Genomic_DNA"/>
</dbReference>
<proteinExistence type="predicted"/>
<dbReference type="AlphaFoldDB" id="A0A809X2Z9"/>
<feature type="transmembrane region" description="Helical" evidence="1">
    <location>
        <begin position="108"/>
        <end position="127"/>
    </location>
</feature>
<name>A0A809X2Z9_9BRAD</name>
<feature type="transmembrane region" description="Helical" evidence="1">
    <location>
        <begin position="133"/>
        <end position="153"/>
    </location>
</feature>
<keyword evidence="1" id="KW-0472">Membrane</keyword>
<evidence type="ECO:0000313" key="2">
    <source>
        <dbReference type="EMBL" id="BCE22162.1"/>
    </source>
</evidence>
<sequence>MDAAEVTDHKPVSIWNKLNPLWWLVGDDGWNVPDVNNGAPYLPEVTNIWLRRFYWFICRNPLMNFVGYVLGVEDKNYWVYGSDQVLRTTGRDCTPQAFGFRWAVLDPGVSFGAIAVTLIAATLAWFIHPAFAVVLPISLFKAAGLLPFVNYWNGSLEFYLGWRPASGGFGTKIIFTEST</sequence>
<organism evidence="2">
    <name type="scientific">Bradyrhizobium diazoefficiens</name>
    <dbReference type="NCBI Taxonomy" id="1355477"/>
    <lineage>
        <taxon>Bacteria</taxon>
        <taxon>Pseudomonadati</taxon>
        <taxon>Pseudomonadota</taxon>
        <taxon>Alphaproteobacteria</taxon>
        <taxon>Hyphomicrobiales</taxon>
        <taxon>Nitrobacteraceae</taxon>
        <taxon>Bradyrhizobium</taxon>
    </lineage>
</organism>
<dbReference type="EMBL" id="AP023094">
    <property type="protein sequence ID" value="BCE48427.1"/>
    <property type="molecule type" value="Genomic_DNA"/>
</dbReference>
<reference evidence="2" key="1">
    <citation type="submission" date="2020-05" db="EMBL/GenBank/DDBJ databases">
        <title>Complete genome sequence of Bradyrhizobium diazoefficiens XF1 isolated from soybean nodule.</title>
        <authorList>
            <person name="Noda R."/>
            <person name="Kakizaki K."/>
            <person name="Minamisawa K."/>
        </authorList>
    </citation>
    <scope>NUCLEOTIDE SEQUENCE</scope>
    <source>
        <strain evidence="2">XF1</strain>
    </source>
</reference>